<evidence type="ECO:0000256" key="2">
    <source>
        <dbReference type="ARBA" id="ARBA00022840"/>
    </source>
</evidence>
<dbReference type="InterPro" id="IPR017871">
    <property type="entry name" value="ABC_transporter-like_CS"/>
</dbReference>
<dbReference type="AlphaFoldDB" id="A0A0B4XHI0"/>
<dbReference type="KEGG" id="apac:S7S_00435"/>
<dbReference type="PROSITE" id="PS00211">
    <property type="entry name" value="ABC_TRANSPORTER_1"/>
    <property type="match status" value="1"/>
</dbReference>
<dbReference type="GO" id="GO:0005524">
    <property type="term" value="F:ATP binding"/>
    <property type="evidence" value="ECO:0007669"/>
    <property type="project" value="UniProtKB-KW"/>
</dbReference>
<dbReference type="Pfam" id="PF00005">
    <property type="entry name" value="ABC_tran"/>
    <property type="match status" value="1"/>
</dbReference>
<dbReference type="SUPFAM" id="SSF52540">
    <property type="entry name" value="P-loop containing nucleoside triphosphate hydrolases"/>
    <property type="match status" value="1"/>
</dbReference>
<keyword evidence="5" id="KW-1185">Reference proteome</keyword>
<keyword evidence="2" id="KW-0067">ATP-binding</keyword>
<dbReference type="PANTHER" id="PTHR43514">
    <property type="entry name" value="ABC TRANSPORTER I FAMILY MEMBER 10"/>
    <property type="match status" value="1"/>
</dbReference>
<feature type="domain" description="ABC transporter" evidence="3">
    <location>
        <begin position="1"/>
        <end position="219"/>
    </location>
</feature>
<dbReference type="InterPro" id="IPR050334">
    <property type="entry name" value="Molybdenum_import_ModC"/>
</dbReference>
<dbReference type="OrthoDB" id="9802264at2"/>
<dbReference type="STRING" id="391936.S7S_00435"/>
<evidence type="ECO:0000256" key="1">
    <source>
        <dbReference type="ARBA" id="ARBA00022741"/>
    </source>
</evidence>
<proteinExistence type="predicted"/>
<sequence length="221" mass="24699">MLEFDLRWQRGDFSLRAQGRLDGGVIGLCGPSGAGKSTLLAMIAGLQRPDAGAVRWNGVALVETGRRVFLPPEKRRIGLVFQDGCLFPHLTVQNNLLYGYRRRPASERLFPPDAIITLLDIGHLLTRRPRDLSGGEKQRVALGRALLYSPSLLLLDEPLASLDNHRKQQILPFLLRVRDTLGLPMLYVSHAEDEVRYLTDRVWHMEAGRLHTGPAGERIGP</sequence>
<dbReference type="HOGENOM" id="CLU_000604_1_22_6"/>
<evidence type="ECO:0000313" key="4">
    <source>
        <dbReference type="EMBL" id="AJD46511.1"/>
    </source>
</evidence>
<evidence type="ECO:0000259" key="3">
    <source>
        <dbReference type="PROSITE" id="PS50893"/>
    </source>
</evidence>
<dbReference type="PROSITE" id="PS50893">
    <property type="entry name" value="ABC_TRANSPORTER_2"/>
    <property type="match status" value="1"/>
</dbReference>
<dbReference type="InterPro" id="IPR027417">
    <property type="entry name" value="P-loop_NTPase"/>
</dbReference>
<dbReference type="RefSeq" id="WP_008739062.1">
    <property type="nucleotide sequence ID" value="NZ_CP004387.1"/>
</dbReference>
<dbReference type="InterPro" id="IPR003439">
    <property type="entry name" value="ABC_transporter-like_ATP-bd"/>
</dbReference>
<dbReference type="SMART" id="SM00382">
    <property type="entry name" value="AAA"/>
    <property type="match status" value="1"/>
</dbReference>
<protein>
    <submittedName>
        <fullName evidence="4">ABC transporter-like protein</fullName>
    </submittedName>
</protein>
<dbReference type="InterPro" id="IPR003593">
    <property type="entry name" value="AAA+_ATPase"/>
</dbReference>
<accession>A0A0B4XHI0</accession>
<gene>
    <name evidence="4" type="ORF">S7S_00435</name>
</gene>
<evidence type="ECO:0000313" key="5">
    <source>
        <dbReference type="Proteomes" id="UP000006764"/>
    </source>
</evidence>
<organism evidence="4 5">
    <name type="scientific">Isoalcanivorax pacificus W11-5</name>
    <dbReference type="NCBI Taxonomy" id="391936"/>
    <lineage>
        <taxon>Bacteria</taxon>
        <taxon>Pseudomonadati</taxon>
        <taxon>Pseudomonadota</taxon>
        <taxon>Gammaproteobacteria</taxon>
        <taxon>Oceanospirillales</taxon>
        <taxon>Alcanivoracaceae</taxon>
        <taxon>Isoalcanivorax</taxon>
    </lineage>
</organism>
<dbReference type="GO" id="GO:0016887">
    <property type="term" value="F:ATP hydrolysis activity"/>
    <property type="evidence" value="ECO:0007669"/>
    <property type="project" value="InterPro"/>
</dbReference>
<dbReference type="Proteomes" id="UP000006764">
    <property type="component" value="Chromosome"/>
</dbReference>
<reference evidence="4 5" key="1">
    <citation type="journal article" date="2012" name="J. Bacteriol.">
        <title>Genome sequence of an alkane-degrading bacterium, Alcanivorax pacificus type strain W11-5, isolated from deep sea sediment.</title>
        <authorList>
            <person name="Lai Q."/>
            <person name="Shao Z."/>
        </authorList>
    </citation>
    <scope>NUCLEOTIDE SEQUENCE [LARGE SCALE GENOMIC DNA]</scope>
    <source>
        <strain evidence="4 5">W11-5</strain>
    </source>
</reference>
<dbReference type="EMBL" id="CP004387">
    <property type="protein sequence ID" value="AJD46511.1"/>
    <property type="molecule type" value="Genomic_DNA"/>
</dbReference>
<dbReference type="PANTHER" id="PTHR43514:SF4">
    <property type="entry name" value="ABC TRANSPORTER I FAMILY MEMBER 10"/>
    <property type="match status" value="1"/>
</dbReference>
<keyword evidence="1" id="KW-0547">Nucleotide-binding</keyword>
<name>A0A0B4XHI0_9GAMM</name>
<dbReference type="Gene3D" id="3.40.50.300">
    <property type="entry name" value="P-loop containing nucleotide triphosphate hydrolases"/>
    <property type="match status" value="1"/>
</dbReference>